<dbReference type="Pfam" id="PF00082">
    <property type="entry name" value="Peptidase_S8"/>
    <property type="match status" value="1"/>
</dbReference>
<dbReference type="PROSITE" id="PS50234">
    <property type="entry name" value="VWFA"/>
    <property type="match status" value="1"/>
</dbReference>
<proteinExistence type="inferred from homology"/>
<dbReference type="PRINTS" id="PR00723">
    <property type="entry name" value="SUBTILISIN"/>
</dbReference>
<dbReference type="NCBIfam" id="NF041940">
    <property type="entry name" value="choice_anch_X"/>
    <property type="match status" value="1"/>
</dbReference>
<dbReference type="PANTHER" id="PTHR43399">
    <property type="entry name" value="SUBTILISIN-RELATED"/>
    <property type="match status" value="1"/>
</dbReference>
<feature type="signal peptide" evidence="6">
    <location>
        <begin position="1"/>
        <end position="27"/>
    </location>
</feature>
<dbReference type="InterPro" id="IPR036465">
    <property type="entry name" value="vWFA_dom_sf"/>
</dbReference>
<dbReference type="Gene3D" id="3.40.50.200">
    <property type="entry name" value="Peptidase S8/S53 domain"/>
    <property type="match status" value="1"/>
</dbReference>
<dbReference type="SUPFAM" id="SSF49785">
    <property type="entry name" value="Galactose-binding domain-like"/>
    <property type="match status" value="1"/>
</dbReference>
<comment type="caution">
    <text evidence="5">Lacks conserved residue(s) required for the propagation of feature annotation.</text>
</comment>
<evidence type="ECO:0000256" key="5">
    <source>
        <dbReference type="PROSITE-ProRule" id="PRU01240"/>
    </source>
</evidence>
<keyword evidence="9" id="KW-1185">Reference proteome</keyword>
<dbReference type="CDD" id="cd00198">
    <property type="entry name" value="vWFA"/>
    <property type="match status" value="1"/>
</dbReference>
<keyword evidence="4" id="KW-0720">Serine protease</keyword>
<dbReference type="InterPro" id="IPR008979">
    <property type="entry name" value="Galactose-bd-like_sf"/>
</dbReference>
<dbReference type="GO" id="GO:0004252">
    <property type="term" value="F:serine-type endopeptidase activity"/>
    <property type="evidence" value="ECO:0007669"/>
    <property type="project" value="InterPro"/>
</dbReference>
<evidence type="ECO:0000313" key="9">
    <source>
        <dbReference type="Proteomes" id="UP000317371"/>
    </source>
</evidence>
<dbReference type="PANTHER" id="PTHR43399:SF4">
    <property type="entry name" value="CELL WALL-ASSOCIATED PROTEASE"/>
    <property type="match status" value="1"/>
</dbReference>
<dbReference type="PROSITE" id="PS51892">
    <property type="entry name" value="SUBTILASE"/>
    <property type="match status" value="1"/>
</dbReference>
<dbReference type="GO" id="GO:0006508">
    <property type="term" value="P:proteolysis"/>
    <property type="evidence" value="ECO:0007669"/>
    <property type="project" value="UniProtKB-KW"/>
</dbReference>
<dbReference type="SUPFAM" id="SSF53300">
    <property type="entry name" value="vWA-like"/>
    <property type="match status" value="1"/>
</dbReference>
<dbReference type="SMART" id="SM00327">
    <property type="entry name" value="VWA"/>
    <property type="match status" value="1"/>
</dbReference>
<name>A0A540VFK6_9CHLR</name>
<comment type="caution">
    <text evidence="8">The sequence shown here is derived from an EMBL/GenBank/DDBJ whole genome shotgun (WGS) entry which is preliminary data.</text>
</comment>
<dbReference type="RefSeq" id="WP_141610350.1">
    <property type="nucleotide sequence ID" value="NZ_VIGC02000013.1"/>
</dbReference>
<feature type="chain" id="PRO_5022244116" evidence="6">
    <location>
        <begin position="28"/>
        <end position="1701"/>
    </location>
</feature>
<dbReference type="Pfam" id="PF00092">
    <property type="entry name" value="VWA"/>
    <property type="match status" value="1"/>
</dbReference>
<dbReference type="OrthoDB" id="9798386at2"/>
<dbReference type="InterPro" id="IPR002035">
    <property type="entry name" value="VWF_A"/>
</dbReference>
<keyword evidence="6" id="KW-0732">Signal</keyword>
<evidence type="ECO:0000259" key="7">
    <source>
        <dbReference type="PROSITE" id="PS50234"/>
    </source>
</evidence>
<dbReference type="PROSITE" id="PS00138">
    <property type="entry name" value="SUBTILASE_SER"/>
    <property type="match status" value="1"/>
</dbReference>
<evidence type="ECO:0000313" key="8">
    <source>
        <dbReference type="EMBL" id="TQE95531.1"/>
    </source>
</evidence>
<accession>A0A540VFK6</accession>
<dbReference type="Gene3D" id="2.60.120.380">
    <property type="match status" value="1"/>
</dbReference>
<keyword evidence="3" id="KW-0378">Hydrolase</keyword>
<dbReference type="Gene3D" id="3.40.50.410">
    <property type="entry name" value="von Willebrand factor, type A domain"/>
    <property type="match status" value="1"/>
</dbReference>
<dbReference type="InterPro" id="IPR051048">
    <property type="entry name" value="Peptidase_S8/S53_subtilisin"/>
</dbReference>
<evidence type="ECO:0000256" key="2">
    <source>
        <dbReference type="ARBA" id="ARBA00022670"/>
    </source>
</evidence>
<reference evidence="8 9" key="1">
    <citation type="submission" date="2019-06" db="EMBL/GenBank/DDBJ databases">
        <title>Genome sequence of Litorilinea aerophila BAA-2444.</title>
        <authorList>
            <person name="Maclea K.S."/>
            <person name="Maurais E.G."/>
            <person name="Iannazzi L.C."/>
        </authorList>
    </citation>
    <scope>NUCLEOTIDE SEQUENCE [LARGE SCALE GENOMIC DNA]</scope>
    <source>
        <strain evidence="8 9">ATCC BAA-2444</strain>
    </source>
</reference>
<sequence length="1701" mass="182019">MRRRFLALLLLISLLAQTFLPLAPVQAARKAAPGRLVMPASAQAAQAVQALYIYRQDASTAQAIGETLAGSGANVEVMQLESGTPFEGEHKIFLPMISQSGASSSAASRPVGTRSQSALGDYDLIILADDLARDGQWAVSDELTQQILDSGRPILGMGLGGALFFDRANGQIGLSKAIQTNGHTVERSDGNASLPLYTGYHPIPLDQAPYALYTGEVPVVAVDLGARTAGLVRYAALAGMANLIPIIQEGDGWALWGFRSGPGQMTETGRQLLANLVWLLTGKQVEIPLAVGTLTPEPGVEQALADALAQGDQYALAQLYHLPTPEERDQLASLGVELLEYLGNTTYTARVSSQANLNDPTLLELVRFLGLHKPEYKTDPDLEAPEAQETYQEALVTFFPDVSKETIESVLTAIVGSNNYRQGATPQQWLVPNTSENLAALAQEPAVAAISTGFTPPEDLNDEGTAQTNSTMVQQAVVPAAGSGNPILYLGLTGQGVTIGHMERKPATAHLDLSGRVVIGAYAHSDTSDHATHTAGIVMGNGNQSETNGGTPFQWRGHAPKARLVNESYGRNIGSGVAYADYFSDQILNYDAVASTHSYVMTYGVYDGVAAGIDSIVRGDAVDSDGNTVPPRLAIFAVANQGTGAQYDNEEGFYSIYAPAKNSLGVGSVNTDTDLVSSFSSRGPTFDGRIKPDVVAPGCHNDAFEGIVSTSTNLGYVGKCGTSMAAPAVAGVVALMFEQIRYTFGPTFMPLPSTIKALLVNTATDLSGTTPFNDPDCDCPYTYGEGPDWATGYGLVNAQAAVQAIRAKAFIEDQVSPANTQDEYTIQVTAGQSELRFTLAWDDEPGSTLTAETSPKLVNNLDLVLVAPDNTLHRPWVLDPLPITNSPGNGALDPIDADDLEDAVRGVNNRDNVEQVVVENPMAGTWTIRVTASSLPNGNPQKYSLVGDFRQLNIVSPQTGDVAEAGDPANPNIFLVVLEATQPYAADPASSLADASAGDFQVEIDGHSATIISGMPVGDQFWLNVRPQAGIYAAGNKYDLTVRWLGHGQDSETKAVLFTSREVTDRAIVLDHSGSMSEYDKMAAAQNAARLFVDQSLVGDRVAVVGFSTNAATTYPITEVSADPTTPELNAAKAAINAFVPTNMTAIGKGLLEGQNQVTAPPADFSEADVIVLLSDGLENVTPYYDTPAVKGVIEPSDTIVHTVAVGPASAGHHELLAEIADDNGGESYSVTEDGMTAADLGAAAVASISTGIDAWPTTLDNRLGDVYKQIAEEILGENRLFQATGMADPQAGVSRWQVEVPEGLERLTVAVNWSIAGHQLRLVLVDPSGKEYRFDPKSNPFCRSDATHETCIIEHPEPGSWLIVVEYYETGPENEFVVWASARTSVQFQLLVGTPQRERVMGRPVHIIGFLSSGEKPLPGQGVAVKVFPVHQYGQAVMLDLYDDGQHGDGEADDGIYANYFTDGHEAGAYAVRGVAKGEAGGAPFELYENTSFNLSPRALYVYRSQAGEQVGMAYRTLLQENGIGVDLVHVNQVPASDIQNYNLVIVGPDTGYLDQWGTDDAFDTIVRNERPVLGLGEGGYAFFGRLKLAIGWPNGVHSNGTSILVDQYSDPIWDYSFEFNLQDIKTLQLYQEESNRVDILLNREQTSVQAYGLNDFDQRYGNVVMESSWWMLWGFDDGPKTMTEDGRRLFVNAAYKTMD</sequence>
<evidence type="ECO:0000256" key="1">
    <source>
        <dbReference type="ARBA" id="ARBA00011073"/>
    </source>
</evidence>
<evidence type="ECO:0000256" key="4">
    <source>
        <dbReference type="ARBA" id="ARBA00022825"/>
    </source>
</evidence>
<dbReference type="EMBL" id="VIGC01000013">
    <property type="protein sequence ID" value="TQE95531.1"/>
    <property type="molecule type" value="Genomic_DNA"/>
</dbReference>
<protein>
    <submittedName>
        <fullName evidence="8">S8 family serine peptidase</fullName>
    </submittedName>
</protein>
<organism evidence="8 9">
    <name type="scientific">Litorilinea aerophila</name>
    <dbReference type="NCBI Taxonomy" id="1204385"/>
    <lineage>
        <taxon>Bacteria</taxon>
        <taxon>Bacillati</taxon>
        <taxon>Chloroflexota</taxon>
        <taxon>Caldilineae</taxon>
        <taxon>Caldilineales</taxon>
        <taxon>Caldilineaceae</taxon>
        <taxon>Litorilinea</taxon>
    </lineage>
</organism>
<gene>
    <name evidence="8" type="ORF">FKZ61_11865</name>
</gene>
<dbReference type="InterPro" id="IPR036852">
    <property type="entry name" value="Peptidase_S8/S53_dom_sf"/>
</dbReference>
<evidence type="ECO:0000256" key="3">
    <source>
        <dbReference type="ARBA" id="ARBA00022801"/>
    </source>
</evidence>
<dbReference type="Proteomes" id="UP000317371">
    <property type="component" value="Unassembled WGS sequence"/>
</dbReference>
<dbReference type="InterPro" id="IPR023828">
    <property type="entry name" value="Peptidase_S8_Ser-AS"/>
</dbReference>
<comment type="similarity">
    <text evidence="1 5">Belongs to the peptidase S8 family.</text>
</comment>
<feature type="domain" description="VWFA" evidence="7">
    <location>
        <begin position="1065"/>
        <end position="1249"/>
    </location>
</feature>
<dbReference type="InParanoid" id="A0A540VFK6"/>
<dbReference type="InterPro" id="IPR000209">
    <property type="entry name" value="Peptidase_S8/S53_dom"/>
</dbReference>
<dbReference type="SUPFAM" id="SSF52743">
    <property type="entry name" value="Subtilisin-like"/>
    <property type="match status" value="1"/>
</dbReference>
<evidence type="ECO:0000256" key="6">
    <source>
        <dbReference type="SAM" id="SignalP"/>
    </source>
</evidence>
<keyword evidence="2" id="KW-0645">Protease</keyword>
<dbReference type="InterPro" id="IPR015500">
    <property type="entry name" value="Peptidase_S8_subtilisin-rel"/>
</dbReference>